<comment type="caution">
    <text evidence="3">The sequence shown here is derived from an EMBL/GenBank/DDBJ whole genome shotgun (WGS) entry which is preliminary data.</text>
</comment>
<dbReference type="NCBIfam" id="TIGR00095">
    <property type="entry name" value="16S rRNA (guanine(966)-N(2))-methyltransferase RsmD"/>
    <property type="match status" value="1"/>
</dbReference>
<keyword evidence="1 3" id="KW-0489">Methyltransferase</keyword>
<dbReference type="InterPro" id="IPR004398">
    <property type="entry name" value="RNA_MeTrfase_RsmD"/>
</dbReference>
<proteinExistence type="predicted"/>
<sequence length="189" mass="21149">MRVISGEQKGLPLKAVPGAGTRPTTDKVKESIFNMIGPYFDGGLAVDLFAGSGGLGIESLSRGIETCIFIEKDPRAIQTIHENLKKCKLDERAEVYKADATRAIKALEKRQARIDLLFLDPPYQKVGYYELIDQFVEKNLLTDDAIILCEHEKGVDLPNTYGSFTLTRQELYGSTIISIYRQEEGKHHD</sequence>
<accession>A0A9X3RCH9</accession>
<gene>
    <name evidence="3" type="primary">rsmD</name>
    <name evidence="3" type="ORF">M9R32_04385</name>
</gene>
<dbReference type="PANTHER" id="PTHR43542">
    <property type="entry name" value="METHYLTRANSFERASE"/>
    <property type="match status" value="1"/>
</dbReference>
<dbReference type="Pfam" id="PF03602">
    <property type="entry name" value="Cons_hypoth95"/>
    <property type="match status" value="1"/>
</dbReference>
<dbReference type="PIRSF" id="PIRSF004553">
    <property type="entry name" value="CHP00095"/>
    <property type="match status" value="1"/>
</dbReference>
<dbReference type="AlphaFoldDB" id="A0A9X3RCH9"/>
<protein>
    <submittedName>
        <fullName evidence="3">16S rRNA (Guanine(966)-N(2))-methyltransferase RsmD</fullName>
        <ecNumber evidence="3">2.1.1.171</ecNumber>
    </submittedName>
</protein>
<dbReference type="EMBL" id="JAMKBJ010000003">
    <property type="protein sequence ID" value="MCZ8536416.1"/>
    <property type="molecule type" value="Genomic_DNA"/>
</dbReference>
<dbReference type="Proteomes" id="UP001152173">
    <property type="component" value="Unassembled WGS sequence"/>
</dbReference>
<reference evidence="3" key="1">
    <citation type="submission" date="2022-05" db="EMBL/GenBank/DDBJ databases">
        <authorList>
            <person name="Colautti A."/>
            <person name="Iacumin L."/>
        </authorList>
    </citation>
    <scope>NUCLEOTIDE SEQUENCE</scope>
    <source>
        <strain evidence="3">SK 55</strain>
    </source>
</reference>
<dbReference type="Gene3D" id="3.40.50.150">
    <property type="entry name" value="Vaccinia Virus protein VP39"/>
    <property type="match status" value="1"/>
</dbReference>
<dbReference type="SUPFAM" id="SSF53335">
    <property type="entry name" value="S-adenosyl-L-methionine-dependent methyltransferases"/>
    <property type="match status" value="1"/>
</dbReference>
<dbReference type="GO" id="GO:0052913">
    <property type="term" value="F:16S rRNA (guanine(966)-N(2))-methyltransferase activity"/>
    <property type="evidence" value="ECO:0007669"/>
    <property type="project" value="UniProtKB-EC"/>
</dbReference>
<keyword evidence="4" id="KW-1185">Reference proteome</keyword>
<dbReference type="CDD" id="cd02440">
    <property type="entry name" value="AdoMet_MTases"/>
    <property type="match status" value="1"/>
</dbReference>
<dbReference type="RefSeq" id="WP_269925518.1">
    <property type="nucleotide sequence ID" value="NZ_JAMKBJ010000003.1"/>
</dbReference>
<dbReference type="InterPro" id="IPR029063">
    <property type="entry name" value="SAM-dependent_MTases_sf"/>
</dbReference>
<evidence type="ECO:0000256" key="1">
    <source>
        <dbReference type="ARBA" id="ARBA00022603"/>
    </source>
</evidence>
<dbReference type="EC" id="2.1.1.171" evidence="3"/>
<organism evidence="3 4">
    <name type="scientific">Paenisporosarcina quisquiliarum</name>
    <dbReference type="NCBI Taxonomy" id="365346"/>
    <lineage>
        <taxon>Bacteria</taxon>
        <taxon>Bacillati</taxon>
        <taxon>Bacillota</taxon>
        <taxon>Bacilli</taxon>
        <taxon>Bacillales</taxon>
        <taxon>Caryophanaceae</taxon>
        <taxon>Paenisporosarcina</taxon>
    </lineage>
</organism>
<evidence type="ECO:0000313" key="4">
    <source>
        <dbReference type="Proteomes" id="UP001152173"/>
    </source>
</evidence>
<dbReference type="PANTHER" id="PTHR43542:SF1">
    <property type="entry name" value="METHYLTRANSFERASE"/>
    <property type="match status" value="1"/>
</dbReference>
<evidence type="ECO:0000313" key="3">
    <source>
        <dbReference type="EMBL" id="MCZ8536416.1"/>
    </source>
</evidence>
<evidence type="ECO:0000256" key="2">
    <source>
        <dbReference type="ARBA" id="ARBA00022679"/>
    </source>
</evidence>
<name>A0A9X3RCH9_9BACL</name>
<keyword evidence="2 3" id="KW-0808">Transferase</keyword>